<accession>A0AAV5FZG3</accession>
<evidence type="ECO:0000313" key="3">
    <source>
        <dbReference type="Proteomes" id="UP001054889"/>
    </source>
</evidence>
<feature type="region of interest" description="Disordered" evidence="1">
    <location>
        <begin position="108"/>
        <end position="129"/>
    </location>
</feature>
<reference evidence="2" key="2">
    <citation type="submission" date="2021-12" db="EMBL/GenBank/DDBJ databases">
        <title>Resequencing data analysis of finger millet.</title>
        <authorList>
            <person name="Hatakeyama M."/>
            <person name="Aluri S."/>
            <person name="Balachadran M.T."/>
            <person name="Sivarajan S.R."/>
            <person name="Poveda L."/>
            <person name="Shimizu-Inatsugi R."/>
            <person name="Schlapbach R."/>
            <person name="Sreeman S.M."/>
            <person name="Shimizu K.K."/>
        </authorList>
    </citation>
    <scope>NUCLEOTIDE SEQUENCE</scope>
</reference>
<evidence type="ECO:0000313" key="2">
    <source>
        <dbReference type="EMBL" id="GJN40266.1"/>
    </source>
</evidence>
<organism evidence="2 3">
    <name type="scientific">Eleusine coracana subsp. coracana</name>
    <dbReference type="NCBI Taxonomy" id="191504"/>
    <lineage>
        <taxon>Eukaryota</taxon>
        <taxon>Viridiplantae</taxon>
        <taxon>Streptophyta</taxon>
        <taxon>Embryophyta</taxon>
        <taxon>Tracheophyta</taxon>
        <taxon>Spermatophyta</taxon>
        <taxon>Magnoliopsida</taxon>
        <taxon>Liliopsida</taxon>
        <taxon>Poales</taxon>
        <taxon>Poaceae</taxon>
        <taxon>PACMAD clade</taxon>
        <taxon>Chloridoideae</taxon>
        <taxon>Cynodonteae</taxon>
        <taxon>Eleusininae</taxon>
        <taxon>Eleusine</taxon>
    </lineage>
</organism>
<proteinExistence type="predicted"/>
<sequence length="129" mass="13477">MKNSSTPNFTNLLNSAISSSDSQNPENSQQNHGFPASVAMPYPPYQFDPNLHPHYPPNFNPFGVQAGYQQFQTSSYHGVPFPSSFGAFQSGSAFGPSSPVGSVVLFGGAGGSGSRGDEYSPASSPTIPA</sequence>
<reference evidence="2" key="1">
    <citation type="journal article" date="2018" name="DNA Res.">
        <title>Multiple hybrid de novo genome assembly of finger millet, an orphan allotetraploid crop.</title>
        <authorList>
            <person name="Hatakeyama M."/>
            <person name="Aluri S."/>
            <person name="Balachadran M.T."/>
            <person name="Sivarajan S.R."/>
            <person name="Patrignani A."/>
            <person name="Gruter S."/>
            <person name="Poveda L."/>
            <person name="Shimizu-Inatsugi R."/>
            <person name="Baeten J."/>
            <person name="Francoijs K.J."/>
            <person name="Nataraja K.N."/>
            <person name="Reddy Y.A.N."/>
            <person name="Phadnis S."/>
            <person name="Ravikumar R.L."/>
            <person name="Schlapbach R."/>
            <person name="Sreeman S.M."/>
            <person name="Shimizu K.K."/>
        </authorList>
    </citation>
    <scope>NUCLEOTIDE SEQUENCE</scope>
</reference>
<dbReference type="EMBL" id="BQKI01000109">
    <property type="protein sequence ID" value="GJN40266.1"/>
    <property type="molecule type" value="Genomic_DNA"/>
</dbReference>
<comment type="caution">
    <text evidence="2">The sequence shown here is derived from an EMBL/GenBank/DDBJ whole genome shotgun (WGS) entry which is preliminary data.</text>
</comment>
<keyword evidence="3" id="KW-1185">Reference proteome</keyword>
<feature type="compositionally biased region" description="Polar residues" evidence="1">
    <location>
        <begin position="1"/>
        <end position="32"/>
    </location>
</feature>
<name>A0AAV5FZG3_ELECO</name>
<dbReference type="AlphaFoldDB" id="A0AAV5FZG3"/>
<dbReference type="Proteomes" id="UP001054889">
    <property type="component" value="Unassembled WGS sequence"/>
</dbReference>
<gene>
    <name evidence="2" type="primary">gb29459</name>
    <name evidence="2" type="ORF">PR202_gb29459</name>
</gene>
<evidence type="ECO:0000256" key="1">
    <source>
        <dbReference type="SAM" id="MobiDB-lite"/>
    </source>
</evidence>
<feature type="region of interest" description="Disordered" evidence="1">
    <location>
        <begin position="1"/>
        <end position="41"/>
    </location>
</feature>
<protein>
    <submittedName>
        <fullName evidence="2">Uncharacterized protein</fullName>
    </submittedName>
</protein>